<dbReference type="Proteomes" id="UP000800200">
    <property type="component" value="Unassembled WGS sequence"/>
</dbReference>
<gene>
    <name evidence="1" type="ORF">K469DRAFT_265650</name>
</gene>
<evidence type="ECO:0000313" key="2">
    <source>
        <dbReference type="Proteomes" id="UP000800200"/>
    </source>
</evidence>
<accession>A0A6A6DNL0</accession>
<proteinExistence type="predicted"/>
<name>A0A6A6DNL0_9PEZI</name>
<keyword evidence="2" id="KW-1185">Reference proteome</keyword>
<protein>
    <submittedName>
        <fullName evidence="1">Uncharacterized protein</fullName>
    </submittedName>
</protein>
<dbReference type="EMBL" id="ML994654">
    <property type="protein sequence ID" value="KAF2181137.1"/>
    <property type="molecule type" value="Genomic_DNA"/>
</dbReference>
<dbReference type="AlphaFoldDB" id="A0A6A6DNL0"/>
<sequence length="120" mass="13941">MEWAQVHSSVRDSCFIKRFPFFVAFPRFEFIIHNSCLRVSFNMSFPRRPSVFAISYLFGFVAVEPSLHQRSYMYLAVNRASHGYAGGGPGIRSLGCWGFRREGFARLPIGRDDAMRMYWI</sequence>
<evidence type="ECO:0000313" key="1">
    <source>
        <dbReference type="EMBL" id="KAF2181137.1"/>
    </source>
</evidence>
<reference evidence="1" key="1">
    <citation type="journal article" date="2020" name="Stud. Mycol.">
        <title>101 Dothideomycetes genomes: a test case for predicting lifestyles and emergence of pathogens.</title>
        <authorList>
            <person name="Haridas S."/>
            <person name="Albert R."/>
            <person name="Binder M."/>
            <person name="Bloem J."/>
            <person name="Labutti K."/>
            <person name="Salamov A."/>
            <person name="Andreopoulos B."/>
            <person name="Baker S."/>
            <person name="Barry K."/>
            <person name="Bills G."/>
            <person name="Bluhm B."/>
            <person name="Cannon C."/>
            <person name="Castanera R."/>
            <person name="Culley D."/>
            <person name="Daum C."/>
            <person name="Ezra D."/>
            <person name="Gonzalez J."/>
            <person name="Henrissat B."/>
            <person name="Kuo A."/>
            <person name="Liang C."/>
            <person name="Lipzen A."/>
            <person name="Lutzoni F."/>
            <person name="Magnuson J."/>
            <person name="Mondo S."/>
            <person name="Nolan M."/>
            <person name="Ohm R."/>
            <person name="Pangilinan J."/>
            <person name="Park H.-J."/>
            <person name="Ramirez L."/>
            <person name="Alfaro M."/>
            <person name="Sun H."/>
            <person name="Tritt A."/>
            <person name="Yoshinaga Y."/>
            <person name="Zwiers L.-H."/>
            <person name="Turgeon B."/>
            <person name="Goodwin S."/>
            <person name="Spatafora J."/>
            <person name="Crous P."/>
            <person name="Grigoriev I."/>
        </authorList>
    </citation>
    <scope>NUCLEOTIDE SEQUENCE</scope>
    <source>
        <strain evidence="1">CBS 207.26</strain>
    </source>
</reference>
<organism evidence="1 2">
    <name type="scientific">Zopfia rhizophila CBS 207.26</name>
    <dbReference type="NCBI Taxonomy" id="1314779"/>
    <lineage>
        <taxon>Eukaryota</taxon>
        <taxon>Fungi</taxon>
        <taxon>Dikarya</taxon>
        <taxon>Ascomycota</taxon>
        <taxon>Pezizomycotina</taxon>
        <taxon>Dothideomycetes</taxon>
        <taxon>Dothideomycetes incertae sedis</taxon>
        <taxon>Zopfiaceae</taxon>
        <taxon>Zopfia</taxon>
    </lineage>
</organism>